<protein>
    <recommendedName>
        <fullName evidence="3">Phosphohydrolase</fullName>
    </recommendedName>
</protein>
<dbReference type="Proteomes" id="UP000199317">
    <property type="component" value="Unassembled WGS sequence"/>
</dbReference>
<dbReference type="Gene3D" id="1.10.3210.10">
    <property type="entry name" value="Hypothetical protein af1432"/>
    <property type="match status" value="1"/>
</dbReference>
<evidence type="ECO:0000313" key="2">
    <source>
        <dbReference type="Proteomes" id="UP000199317"/>
    </source>
</evidence>
<name>A0A1H0VS09_9BURK</name>
<sequence length="228" mass="24910">MNSGSLLPRAWMRLPSGAHLDLIDPDPGAWTDRDLAVRLSRTARWGGESAWPLPLSVAQHSLLVLELRRAVAPGPLSAGEELQEILHDAEEGFLGFDCISPLKAVLGEPFRAVADRLMQAVAQRYGLPDWTPEGHRLHKAADLAAAATEAVHCVGWTHGEVRDILRIDAPVMGIDPLAARYGDTPWEPWPLDVAAERFHAALQDALARRNAQRAGACREHLFGASPKR</sequence>
<organism evidence="1 2">
    <name type="scientific">Paracidovorax cattleyae</name>
    <dbReference type="NCBI Taxonomy" id="80868"/>
    <lineage>
        <taxon>Bacteria</taxon>
        <taxon>Pseudomonadati</taxon>
        <taxon>Pseudomonadota</taxon>
        <taxon>Betaproteobacteria</taxon>
        <taxon>Burkholderiales</taxon>
        <taxon>Comamonadaceae</taxon>
        <taxon>Paracidovorax</taxon>
    </lineage>
</organism>
<gene>
    <name evidence="1" type="ORF">SAMN04489708_12823</name>
</gene>
<dbReference type="EMBL" id="FNJL01000028">
    <property type="protein sequence ID" value="SDP80988.1"/>
    <property type="molecule type" value="Genomic_DNA"/>
</dbReference>
<evidence type="ECO:0000313" key="1">
    <source>
        <dbReference type="EMBL" id="SDP80988.1"/>
    </source>
</evidence>
<reference evidence="2" key="1">
    <citation type="submission" date="2016-10" db="EMBL/GenBank/DDBJ databases">
        <authorList>
            <person name="Varghese N."/>
            <person name="Submissions S."/>
        </authorList>
    </citation>
    <scope>NUCLEOTIDE SEQUENCE [LARGE SCALE GENOMIC DNA]</scope>
    <source>
        <strain evidence="2">DSM 17101</strain>
    </source>
</reference>
<proteinExistence type="predicted"/>
<dbReference type="OrthoDB" id="8816725at2"/>
<accession>A0A1H0VS09</accession>
<keyword evidence="2" id="KW-1185">Reference proteome</keyword>
<evidence type="ECO:0008006" key="3">
    <source>
        <dbReference type="Google" id="ProtNLM"/>
    </source>
</evidence>
<dbReference type="SUPFAM" id="SSF109604">
    <property type="entry name" value="HD-domain/PDEase-like"/>
    <property type="match status" value="1"/>
</dbReference>
<dbReference type="RefSeq" id="WP_092837732.1">
    <property type="nucleotide sequence ID" value="NZ_CP028290.1"/>
</dbReference>
<dbReference type="AlphaFoldDB" id="A0A1H0VS09"/>